<sequence length="158" mass="17945">MAAPSGKCSTIPEKGEADRKSMKRAFKRADSDASGKIQGEQFCLAAKDAGFDTSTEDLQRVLSKFDKDTDSEINFGEFVDMMKYIEDSSGQDFEANLREAFRKFDRDGSGYISPEELRYVVCHSGEKLSEDEARELIDMFDKNKDGQLSWEEFVEFIK</sequence>
<dbReference type="SMART" id="SM00054">
    <property type="entry name" value="EFh"/>
    <property type="match status" value="4"/>
</dbReference>
<dbReference type="InterPro" id="IPR002048">
    <property type="entry name" value="EF_hand_dom"/>
</dbReference>
<dbReference type="eggNOG" id="KOG0027">
    <property type="taxonomic scope" value="Eukaryota"/>
</dbReference>
<dbReference type="InterPro" id="IPR018247">
    <property type="entry name" value="EF_Hand_1_Ca_BS"/>
</dbReference>
<reference evidence="5 6" key="1">
    <citation type="journal article" date="2007" name="Science">
        <title>Sea anemone genome reveals ancestral eumetazoan gene repertoire and genomic organization.</title>
        <authorList>
            <person name="Putnam N.H."/>
            <person name="Srivastava M."/>
            <person name="Hellsten U."/>
            <person name="Dirks B."/>
            <person name="Chapman J."/>
            <person name="Salamov A."/>
            <person name="Terry A."/>
            <person name="Shapiro H."/>
            <person name="Lindquist E."/>
            <person name="Kapitonov V.V."/>
            <person name="Jurka J."/>
            <person name="Genikhovich G."/>
            <person name="Grigoriev I.V."/>
            <person name="Lucas S.M."/>
            <person name="Steele R.E."/>
            <person name="Finnerty J.R."/>
            <person name="Technau U."/>
            <person name="Martindale M.Q."/>
            <person name="Rokhsar D.S."/>
        </authorList>
    </citation>
    <scope>NUCLEOTIDE SEQUENCE [LARGE SCALE GENOMIC DNA]</scope>
    <source>
        <strain evidence="6">CH2 X CH6</strain>
    </source>
</reference>
<dbReference type="PANTHER" id="PTHR23048:SF59">
    <property type="entry name" value="EF-HAND SUPERFAMILY PROTEIN"/>
    <property type="match status" value="1"/>
</dbReference>
<feature type="domain" description="EF-hand" evidence="4">
    <location>
        <begin position="128"/>
        <end position="158"/>
    </location>
</feature>
<evidence type="ECO:0000259" key="4">
    <source>
        <dbReference type="PROSITE" id="PS50222"/>
    </source>
</evidence>
<dbReference type="KEGG" id="nve:5516906"/>
<dbReference type="PhylomeDB" id="A7RUF3"/>
<feature type="region of interest" description="Disordered" evidence="3">
    <location>
        <begin position="1"/>
        <end position="32"/>
    </location>
</feature>
<dbReference type="EMBL" id="DS469540">
    <property type="protein sequence ID" value="EDO44845.1"/>
    <property type="molecule type" value="Genomic_DNA"/>
</dbReference>
<evidence type="ECO:0000256" key="3">
    <source>
        <dbReference type="SAM" id="MobiDB-lite"/>
    </source>
</evidence>
<dbReference type="GO" id="GO:0005509">
    <property type="term" value="F:calcium ion binding"/>
    <property type="evidence" value="ECO:0007669"/>
    <property type="project" value="InterPro"/>
</dbReference>
<proteinExistence type="predicted"/>
<dbReference type="FunFam" id="1.10.238.10:FF:000001">
    <property type="entry name" value="Calmodulin 1"/>
    <property type="match status" value="1"/>
</dbReference>
<dbReference type="PANTHER" id="PTHR23048">
    <property type="entry name" value="MYOSIN LIGHT CHAIN 1, 3"/>
    <property type="match status" value="1"/>
</dbReference>
<feature type="non-terminal residue" evidence="5">
    <location>
        <position position="158"/>
    </location>
</feature>
<keyword evidence="1" id="KW-0677">Repeat</keyword>
<organism evidence="5 6">
    <name type="scientific">Nematostella vectensis</name>
    <name type="common">Starlet sea anemone</name>
    <dbReference type="NCBI Taxonomy" id="45351"/>
    <lineage>
        <taxon>Eukaryota</taxon>
        <taxon>Metazoa</taxon>
        <taxon>Cnidaria</taxon>
        <taxon>Anthozoa</taxon>
        <taxon>Hexacorallia</taxon>
        <taxon>Actiniaria</taxon>
        <taxon>Edwardsiidae</taxon>
        <taxon>Nematostella</taxon>
    </lineage>
</organism>
<name>A7RUF3_NEMVE</name>
<gene>
    <name evidence="5" type="ORF">NEMVEDRAFT_v1g93841</name>
</gene>
<protein>
    <recommendedName>
        <fullName evidence="4">EF-hand domain-containing protein</fullName>
    </recommendedName>
</protein>
<dbReference type="InterPro" id="IPR011992">
    <property type="entry name" value="EF-hand-dom_pair"/>
</dbReference>
<feature type="domain" description="EF-hand" evidence="4">
    <location>
        <begin position="53"/>
        <end position="88"/>
    </location>
</feature>
<dbReference type="STRING" id="45351.A7RUF3"/>
<dbReference type="HOGENOM" id="CLU_061288_2_0_1"/>
<dbReference type="SUPFAM" id="SSF47473">
    <property type="entry name" value="EF-hand"/>
    <property type="match status" value="1"/>
</dbReference>
<keyword evidence="2" id="KW-0106">Calcium</keyword>
<dbReference type="PROSITE" id="PS00018">
    <property type="entry name" value="EF_HAND_1"/>
    <property type="match status" value="2"/>
</dbReference>
<dbReference type="OMA" id="ELRYVVC"/>
<evidence type="ECO:0000256" key="1">
    <source>
        <dbReference type="ARBA" id="ARBA00022737"/>
    </source>
</evidence>
<dbReference type="AlphaFoldDB" id="A7RUF3"/>
<evidence type="ECO:0000313" key="5">
    <source>
        <dbReference type="EMBL" id="EDO44845.1"/>
    </source>
</evidence>
<accession>A7RUF3</accession>
<dbReference type="PROSITE" id="PS50222">
    <property type="entry name" value="EF_HAND_2"/>
    <property type="match status" value="4"/>
</dbReference>
<keyword evidence="6" id="KW-1185">Reference proteome</keyword>
<dbReference type="InterPro" id="IPR050230">
    <property type="entry name" value="CALM/Myosin/TropC-like"/>
</dbReference>
<dbReference type="Gene3D" id="1.10.238.10">
    <property type="entry name" value="EF-hand"/>
    <property type="match status" value="2"/>
</dbReference>
<evidence type="ECO:0000256" key="2">
    <source>
        <dbReference type="ARBA" id="ARBA00022837"/>
    </source>
</evidence>
<dbReference type="OrthoDB" id="2436605at2759"/>
<dbReference type="Pfam" id="PF13499">
    <property type="entry name" value="EF-hand_7"/>
    <property type="match status" value="2"/>
</dbReference>
<feature type="domain" description="EF-hand" evidence="4">
    <location>
        <begin position="92"/>
        <end position="127"/>
    </location>
</feature>
<evidence type="ECO:0000313" key="6">
    <source>
        <dbReference type="Proteomes" id="UP000001593"/>
    </source>
</evidence>
<dbReference type="Proteomes" id="UP000001593">
    <property type="component" value="Unassembled WGS sequence"/>
</dbReference>
<feature type="domain" description="EF-hand" evidence="4">
    <location>
        <begin position="17"/>
        <end position="52"/>
    </location>
</feature>
<dbReference type="InParanoid" id="A7RUF3"/>